<dbReference type="PANTHER" id="PTHR45138:SF9">
    <property type="entry name" value="DIGUANYLATE CYCLASE DGCM-RELATED"/>
    <property type="match status" value="1"/>
</dbReference>
<dbReference type="FunFam" id="3.30.70.270:FF:000001">
    <property type="entry name" value="Diguanylate cyclase domain protein"/>
    <property type="match status" value="1"/>
</dbReference>
<comment type="catalytic activity">
    <reaction evidence="2">
        <text>2 GTP = 3',3'-c-di-GMP + 2 diphosphate</text>
        <dbReference type="Rhea" id="RHEA:24898"/>
        <dbReference type="ChEBI" id="CHEBI:33019"/>
        <dbReference type="ChEBI" id="CHEBI:37565"/>
        <dbReference type="ChEBI" id="CHEBI:58805"/>
        <dbReference type="EC" id="2.7.7.65"/>
    </reaction>
</comment>
<dbReference type="SUPFAM" id="SSF55073">
    <property type="entry name" value="Nucleotide cyclase"/>
    <property type="match status" value="1"/>
</dbReference>
<gene>
    <name evidence="5" type="ORF">SAMN05428953_10133</name>
</gene>
<evidence type="ECO:0000256" key="2">
    <source>
        <dbReference type="ARBA" id="ARBA00034247"/>
    </source>
</evidence>
<sequence>MTASDYLLTRFGKLSLFRQTCVVVLAAIIGADTLTLVFYGIFFADRLLLDLFLTTVITVAVGFPLGYFFLRQQLKLAWMAARLDRAARIDHLTSLANRKTFFEEAEAIVGSEAFREGAVLFIDADHFKSINDTFGHAIGDAVLQEMGSVIRSSVRERDLAARIGGEEFAVFLVEAGRDKTLEVAERIRQNMRGVRRAVGIEDREITVSIGICLHGPDQTLNDILLRADQNLYVAKNRGRDCIVATTGFGPVFA</sequence>
<dbReference type="EMBL" id="FNEE01000001">
    <property type="protein sequence ID" value="SDI04905.1"/>
    <property type="molecule type" value="Genomic_DNA"/>
</dbReference>
<keyword evidence="3" id="KW-1133">Transmembrane helix</keyword>
<dbReference type="InterPro" id="IPR029787">
    <property type="entry name" value="Nucleotide_cyclase"/>
</dbReference>
<dbReference type="Proteomes" id="UP000198894">
    <property type="component" value="Unassembled WGS sequence"/>
</dbReference>
<feature type="transmembrane region" description="Helical" evidence="3">
    <location>
        <begin position="21"/>
        <end position="42"/>
    </location>
</feature>
<protein>
    <recommendedName>
        <fullName evidence="1">diguanylate cyclase</fullName>
        <ecNumber evidence="1">2.7.7.65</ecNumber>
    </recommendedName>
</protein>
<evidence type="ECO:0000256" key="1">
    <source>
        <dbReference type="ARBA" id="ARBA00012528"/>
    </source>
</evidence>
<keyword evidence="6" id="KW-1185">Reference proteome</keyword>
<dbReference type="SMART" id="SM00267">
    <property type="entry name" value="GGDEF"/>
    <property type="match status" value="1"/>
</dbReference>
<dbReference type="PANTHER" id="PTHR45138">
    <property type="entry name" value="REGULATORY COMPONENTS OF SENSORY TRANSDUCTION SYSTEM"/>
    <property type="match status" value="1"/>
</dbReference>
<dbReference type="Gene3D" id="3.30.70.270">
    <property type="match status" value="1"/>
</dbReference>
<feature type="domain" description="GGDEF" evidence="4">
    <location>
        <begin position="115"/>
        <end position="247"/>
    </location>
</feature>
<evidence type="ECO:0000313" key="5">
    <source>
        <dbReference type="EMBL" id="SDI04905.1"/>
    </source>
</evidence>
<reference evidence="6" key="1">
    <citation type="submission" date="2016-10" db="EMBL/GenBank/DDBJ databases">
        <authorList>
            <person name="Varghese N."/>
            <person name="Submissions S."/>
        </authorList>
    </citation>
    <scope>NUCLEOTIDE SEQUENCE [LARGE SCALE GENOMIC DNA]</scope>
    <source>
        <strain evidence="6">CGMCC 1.11022</strain>
    </source>
</reference>
<evidence type="ECO:0000256" key="3">
    <source>
        <dbReference type="SAM" id="Phobius"/>
    </source>
</evidence>
<name>A0A1G8HEA6_9HYPH</name>
<keyword evidence="3" id="KW-0472">Membrane</keyword>
<dbReference type="InterPro" id="IPR000160">
    <property type="entry name" value="GGDEF_dom"/>
</dbReference>
<feature type="transmembrane region" description="Helical" evidence="3">
    <location>
        <begin position="48"/>
        <end position="70"/>
    </location>
</feature>
<dbReference type="InterPro" id="IPR043128">
    <property type="entry name" value="Rev_trsase/Diguanyl_cyclase"/>
</dbReference>
<accession>A0A1G8HEA6</accession>
<dbReference type="InterPro" id="IPR050469">
    <property type="entry name" value="Diguanylate_Cyclase"/>
</dbReference>
<dbReference type="NCBIfam" id="TIGR00254">
    <property type="entry name" value="GGDEF"/>
    <property type="match status" value="1"/>
</dbReference>
<dbReference type="AlphaFoldDB" id="A0A1G8HEA6"/>
<dbReference type="PROSITE" id="PS50887">
    <property type="entry name" value="GGDEF"/>
    <property type="match status" value="1"/>
</dbReference>
<dbReference type="GO" id="GO:0052621">
    <property type="term" value="F:diguanylate cyclase activity"/>
    <property type="evidence" value="ECO:0007669"/>
    <property type="project" value="UniProtKB-EC"/>
</dbReference>
<dbReference type="Pfam" id="PF00990">
    <property type="entry name" value="GGDEF"/>
    <property type="match status" value="1"/>
</dbReference>
<evidence type="ECO:0000313" key="6">
    <source>
        <dbReference type="Proteomes" id="UP000198894"/>
    </source>
</evidence>
<keyword evidence="3" id="KW-0812">Transmembrane</keyword>
<dbReference type="EC" id="2.7.7.65" evidence="1"/>
<dbReference type="CDD" id="cd01949">
    <property type="entry name" value="GGDEF"/>
    <property type="match status" value="1"/>
</dbReference>
<proteinExistence type="predicted"/>
<evidence type="ECO:0000259" key="4">
    <source>
        <dbReference type="PROSITE" id="PS50887"/>
    </source>
</evidence>
<organism evidence="5 6">
    <name type="scientific">Mesorhizobium muleiense</name>
    <dbReference type="NCBI Taxonomy" id="1004279"/>
    <lineage>
        <taxon>Bacteria</taxon>
        <taxon>Pseudomonadati</taxon>
        <taxon>Pseudomonadota</taxon>
        <taxon>Alphaproteobacteria</taxon>
        <taxon>Hyphomicrobiales</taxon>
        <taxon>Phyllobacteriaceae</taxon>
        <taxon>Mesorhizobium</taxon>
    </lineage>
</organism>